<protein>
    <submittedName>
        <fullName evidence="2">Uncharacterized protein</fullName>
    </submittedName>
</protein>
<feature type="compositionally biased region" description="Basic and acidic residues" evidence="1">
    <location>
        <begin position="33"/>
        <end position="45"/>
    </location>
</feature>
<reference evidence="2" key="1">
    <citation type="submission" date="2023-10" db="EMBL/GenBank/DDBJ databases">
        <title>Genome assembly of Pristionchus species.</title>
        <authorList>
            <person name="Yoshida K."/>
            <person name="Sommer R.J."/>
        </authorList>
    </citation>
    <scope>NUCLEOTIDE SEQUENCE</scope>
    <source>
        <strain evidence="2">RS5133</strain>
    </source>
</reference>
<dbReference type="EMBL" id="BTSY01000001">
    <property type="protein sequence ID" value="GMT09133.1"/>
    <property type="molecule type" value="Genomic_DNA"/>
</dbReference>
<proteinExistence type="predicted"/>
<comment type="caution">
    <text evidence="2">The sequence shown here is derived from an EMBL/GenBank/DDBJ whole genome shotgun (WGS) entry which is preliminary data.</text>
</comment>
<sequence>LDDQSVIMLEEQRRLSEEILLVPEPGTFLQPEPRLRTGDETDAKASRSKKKPYIDRDSTAEMQRRPSPRKSIELHGE</sequence>
<evidence type="ECO:0000313" key="3">
    <source>
        <dbReference type="Proteomes" id="UP001432322"/>
    </source>
</evidence>
<name>A0AAV5USB5_9BILA</name>
<feature type="region of interest" description="Disordered" evidence="1">
    <location>
        <begin position="25"/>
        <end position="77"/>
    </location>
</feature>
<feature type="non-terminal residue" evidence="2">
    <location>
        <position position="77"/>
    </location>
</feature>
<gene>
    <name evidence="2" type="ORF">PFISCL1PPCAC_430</name>
</gene>
<dbReference type="AlphaFoldDB" id="A0AAV5USB5"/>
<dbReference type="Proteomes" id="UP001432322">
    <property type="component" value="Unassembled WGS sequence"/>
</dbReference>
<evidence type="ECO:0000313" key="2">
    <source>
        <dbReference type="EMBL" id="GMT09133.1"/>
    </source>
</evidence>
<evidence type="ECO:0000256" key="1">
    <source>
        <dbReference type="SAM" id="MobiDB-lite"/>
    </source>
</evidence>
<organism evidence="2 3">
    <name type="scientific">Pristionchus fissidentatus</name>
    <dbReference type="NCBI Taxonomy" id="1538716"/>
    <lineage>
        <taxon>Eukaryota</taxon>
        <taxon>Metazoa</taxon>
        <taxon>Ecdysozoa</taxon>
        <taxon>Nematoda</taxon>
        <taxon>Chromadorea</taxon>
        <taxon>Rhabditida</taxon>
        <taxon>Rhabditina</taxon>
        <taxon>Diplogasteromorpha</taxon>
        <taxon>Diplogasteroidea</taxon>
        <taxon>Neodiplogasteridae</taxon>
        <taxon>Pristionchus</taxon>
    </lineage>
</organism>
<feature type="compositionally biased region" description="Basic and acidic residues" evidence="1">
    <location>
        <begin position="52"/>
        <end position="77"/>
    </location>
</feature>
<accession>A0AAV5USB5</accession>
<feature type="non-terminal residue" evidence="2">
    <location>
        <position position="1"/>
    </location>
</feature>
<keyword evidence="3" id="KW-1185">Reference proteome</keyword>